<gene>
    <name evidence="2" type="ORF">FJU31_09435</name>
</gene>
<proteinExistence type="predicted"/>
<accession>A0ABQ6T1C3</accession>
<dbReference type="Proteomes" id="UP000326367">
    <property type="component" value="Unassembled WGS sequence"/>
</dbReference>
<protein>
    <submittedName>
        <fullName evidence="2">Fimbrial protein</fullName>
    </submittedName>
</protein>
<sequence>MNTFLKKAALAAALATASLSAHAAEAEIAVWADVDPTLALLKADGRPLDSSVKLGHNPANGKLTKWSETVRIYSNATDKDIEVRLGFSPSLSLVGGGGTPVPLKVSLNKQVLATTAITFDADAIFDGATPGASLPMDLEIEQGNDVAIDKEGRYEGIVRIAMVQAAGTP</sequence>
<keyword evidence="3" id="KW-1185">Reference proteome</keyword>
<evidence type="ECO:0000313" key="3">
    <source>
        <dbReference type="Proteomes" id="UP000326367"/>
    </source>
</evidence>
<dbReference type="Gene3D" id="2.60.40.2040">
    <property type="entry name" value="CFA/I fimbrial subunit E, pilin domain"/>
    <property type="match status" value="1"/>
</dbReference>
<dbReference type="EMBL" id="VYKI01000009">
    <property type="protein sequence ID" value="KAA8999190.1"/>
    <property type="molecule type" value="Genomic_DNA"/>
</dbReference>
<organism evidence="2 3">
    <name type="scientific">Stenotrophomonas cyclobalanopsidis</name>
    <dbReference type="NCBI Taxonomy" id="2771362"/>
    <lineage>
        <taxon>Bacteria</taxon>
        <taxon>Pseudomonadati</taxon>
        <taxon>Pseudomonadota</taxon>
        <taxon>Gammaproteobacteria</taxon>
        <taxon>Lysobacterales</taxon>
        <taxon>Lysobacteraceae</taxon>
        <taxon>Stenotrophomonas</taxon>
    </lineage>
</organism>
<reference evidence="2 3" key="1">
    <citation type="journal article" date="2020" name="Antonie Van Leeuwenhoek">
        <title>Stenotrophomonas cyclobalanopsidis sp. nov., isolated from the leaf spot disease of Cyclobalanopsis patelliformis.</title>
        <authorList>
            <person name="Bian D.R."/>
            <person name="Xue H."/>
            <person name="Piao C.G."/>
            <person name="Li Y."/>
        </authorList>
    </citation>
    <scope>NUCLEOTIDE SEQUENCE [LARGE SCALE GENOMIC DNA]</scope>
    <source>
        <strain evidence="2 3">TPQG1-4</strain>
    </source>
</reference>
<evidence type="ECO:0000313" key="2">
    <source>
        <dbReference type="EMBL" id="KAA8999190.1"/>
    </source>
</evidence>
<feature type="chain" id="PRO_5046339407" evidence="1">
    <location>
        <begin position="24"/>
        <end position="169"/>
    </location>
</feature>
<comment type="caution">
    <text evidence="2">The sequence shown here is derived from an EMBL/GenBank/DDBJ whole genome shotgun (WGS) entry which is preliminary data.</text>
</comment>
<feature type="signal peptide" evidence="1">
    <location>
        <begin position="1"/>
        <end position="23"/>
    </location>
</feature>
<evidence type="ECO:0000256" key="1">
    <source>
        <dbReference type="SAM" id="SignalP"/>
    </source>
</evidence>
<dbReference type="Pfam" id="PF04449">
    <property type="entry name" value="Fimbrial_CS1"/>
    <property type="match status" value="1"/>
</dbReference>
<dbReference type="RefSeq" id="WP_150454523.1">
    <property type="nucleotide sequence ID" value="NZ_VYKI01000009.1"/>
</dbReference>
<name>A0ABQ6T1C3_9GAMM</name>
<dbReference type="InterPro" id="IPR007540">
    <property type="entry name" value="Fimbrial_CS1-type"/>
</dbReference>
<keyword evidence="1" id="KW-0732">Signal</keyword>